<reference evidence="1" key="1">
    <citation type="journal article" date="2014" name="Int. J. Syst. Evol. Microbiol.">
        <title>Complete genome sequence of Corynebacterium casei LMG S-19264T (=DSM 44701T), isolated from a smear-ripened cheese.</title>
        <authorList>
            <consortium name="US DOE Joint Genome Institute (JGI-PGF)"/>
            <person name="Walter F."/>
            <person name="Albersmeier A."/>
            <person name="Kalinowski J."/>
            <person name="Ruckert C."/>
        </authorList>
    </citation>
    <scope>NUCLEOTIDE SEQUENCE</scope>
    <source>
        <strain evidence="1">CGMCC 1.14984</strain>
    </source>
</reference>
<dbReference type="CDD" id="cd03443">
    <property type="entry name" value="PaaI_thioesterase"/>
    <property type="match status" value="1"/>
</dbReference>
<name>A0A8J3EP93_9PROT</name>
<protein>
    <submittedName>
        <fullName evidence="1">DUF4442 domain-containing protein</fullName>
    </submittedName>
</protein>
<organism evidence="1 3">
    <name type="scientific">Aquisalinus luteolus</name>
    <dbReference type="NCBI Taxonomy" id="1566827"/>
    <lineage>
        <taxon>Bacteria</taxon>
        <taxon>Pseudomonadati</taxon>
        <taxon>Pseudomonadota</taxon>
        <taxon>Alphaproteobacteria</taxon>
        <taxon>Parvularculales</taxon>
        <taxon>Parvularculaceae</taxon>
        <taxon>Aquisalinus</taxon>
    </lineage>
</organism>
<dbReference type="EMBL" id="BMGZ01000001">
    <property type="protein sequence ID" value="GGH95556.1"/>
    <property type="molecule type" value="Genomic_DNA"/>
</dbReference>
<dbReference type="InterPro" id="IPR027961">
    <property type="entry name" value="DUF4442"/>
</dbReference>
<sequence length="148" mass="15511">MDAREMVKASMVNMVPFARELGVELTEVGDGSAAGRLALNDGIKNHIGTMHAGAMFTLGETVSGGASSGTFAEQLMSIRPLAAQATIRYLKIAKGDLTATAKTSDSGDVLRDRLAADGKVMFTVSVAIMDETGEEVAAMSVDWSVKKL</sequence>
<keyword evidence="4" id="KW-1185">Reference proteome</keyword>
<dbReference type="AlphaFoldDB" id="A0A8J3EP93"/>
<dbReference type="EMBL" id="VCJR02000001">
    <property type="protein sequence ID" value="NHK27477.1"/>
    <property type="molecule type" value="Genomic_DNA"/>
</dbReference>
<comment type="caution">
    <text evidence="1">The sequence shown here is derived from an EMBL/GenBank/DDBJ whole genome shotgun (WGS) entry which is preliminary data.</text>
</comment>
<reference evidence="2 4" key="2">
    <citation type="submission" date="2020-02" db="EMBL/GenBank/DDBJ databases">
        <title>Genome sequence of Parvularcula flava strain NH6-79.</title>
        <authorList>
            <person name="Abdul Karim M.H."/>
            <person name="Lam M.Q."/>
            <person name="Chen S.J."/>
            <person name="Yahya A."/>
            <person name="Shahir S."/>
            <person name="Shamsir M.S."/>
            <person name="Chong C.S."/>
        </authorList>
    </citation>
    <scope>NUCLEOTIDE SEQUENCE [LARGE SCALE GENOMIC DNA]</scope>
    <source>
        <strain evidence="2 4">NH6-79</strain>
    </source>
</reference>
<reference evidence="1" key="3">
    <citation type="submission" date="2020-09" db="EMBL/GenBank/DDBJ databases">
        <authorList>
            <person name="Sun Q."/>
            <person name="Zhou Y."/>
        </authorList>
    </citation>
    <scope>NUCLEOTIDE SEQUENCE</scope>
    <source>
        <strain evidence="1">CGMCC 1.14984</strain>
    </source>
</reference>
<accession>A0A8J3EP93</accession>
<dbReference type="Proteomes" id="UP000621856">
    <property type="component" value="Unassembled WGS sequence"/>
</dbReference>
<proteinExistence type="predicted"/>
<dbReference type="Pfam" id="PF14539">
    <property type="entry name" value="DUF4442"/>
    <property type="match status" value="1"/>
</dbReference>
<dbReference type="InterPro" id="IPR029069">
    <property type="entry name" value="HotDog_dom_sf"/>
</dbReference>
<evidence type="ECO:0000313" key="1">
    <source>
        <dbReference type="EMBL" id="GGH95556.1"/>
    </source>
</evidence>
<dbReference type="RefSeq" id="WP_155138468.1">
    <property type="nucleotide sequence ID" value="NZ_BMGZ01000001.1"/>
</dbReference>
<evidence type="ECO:0000313" key="4">
    <source>
        <dbReference type="Proteomes" id="UP000818603"/>
    </source>
</evidence>
<gene>
    <name evidence="2" type="ORF">FF098_006130</name>
    <name evidence="1" type="ORF">GCM10011355_12380</name>
</gene>
<dbReference type="SUPFAM" id="SSF54637">
    <property type="entry name" value="Thioesterase/thiol ester dehydrase-isomerase"/>
    <property type="match status" value="1"/>
</dbReference>
<dbReference type="Gene3D" id="3.10.129.10">
    <property type="entry name" value="Hotdog Thioesterase"/>
    <property type="match status" value="1"/>
</dbReference>
<evidence type="ECO:0000313" key="2">
    <source>
        <dbReference type="EMBL" id="NHK27477.1"/>
    </source>
</evidence>
<evidence type="ECO:0000313" key="3">
    <source>
        <dbReference type="Proteomes" id="UP000621856"/>
    </source>
</evidence>
<dbReference type="Proteomes" id="UP000818603">
    <property type="component" value="Unassembled WGS sequence"/>
</dbReference>